<evidence type="ECO:0000256" key="3">
    <source>
        <dbReference type="ARBA" id="ARBA00022458"/>
    </source>
</evidence>
<evidence type="ECO:0000313" key="7">
    <source>
        <dbReference type="EMBL" id="POY37833.1"/>
    </source>
</evidence>
<name>A0A2S5A6U9_9SPHI</name>
<keyword evidence="4" id="KW-0547">Nucleotide-binding</keyword>
<dbReference type="OrthoDB" id="9785229at2"/>
<evidence type="ECO:0000256" key="1">
    <source>
        <dbReference type="ARBA" id="ARBA00005417"/>
    </source>
</evidence>
<protein>
    <submittedName>
        <fullName evidence="7">ABC transporter ATP-binding protein</fullName>
    </submittedName>
</protein>
<dbReference type="PROSITE" id="PS50893">
    <property type="entry name" value="ABC_TRANSPORTER_2"/>
    <property type="match status" value="1"/>
</dbReference>
<comment type="similarity">
    <text evidence="1">Belongs to the ABC transporter superfamily.</text>
</comment>
<evidence type="ECO:0000256" key="5">
    <source>
        <dbReference type="ARBA" id="ARBA00022840"/>
    </source>
</evidence>
<dbReference type="Pfam" id="PF13732">
    <property type="entry name" value="DrrA1-3_C"/>
    <property type="match status" value="1"/>
</dbReference>
<dbReference type="GO" id="GO:0005524">
    <property type="term" value="F:ATP binding"/>
    <property type="evidence" value="ECO:0007669"/>
    <property type="project" value="UniProtKB-KW"/>
</dbReference>
<gene>
    <name evidence="7" type="ORF">C3K47_04685</name>
</gene>
<evidence type="ECO:0000256" key="4">
    <source>
        <dbReference type="ARBA" id="ARBA00022741"/>
    </source>
</evidence>
<dbReference type="PROSITE" id="PS00211">
    <property type="entry name" value="ABC_TRANSPORTER_1"/>
    <property type="match status" value="1"/>
</dbReference>
<dbReference type="InterPro" id="IPR025302">
    <property type="entry name" value="DrrA1/2-like_C"/>
</dbReference>
<dbReference type="GO" id="GO:0016887">
    <property type="term" value="F:ATP hydrolysis activity"/>
    <property type="evidence" value="ECO:0007669"/>
    <property type="project" value="InterPro"/>
</dbReference>
<dbReference type="Proteomes" id="UP000236893">
    <property type="component" value="Unassembled WGS sequence"/>
</dbReference>
<dbReference type="InterPro" id="IPR003439">
    <property type="entry name" value="ABC_transporter-like_ATP-bd"/>
</dbReference>
<dbReference type="InterPro" id="IPR050763">
    <property type="entry name" value="ABC_transporter_ATP-binding"/>
</dbReference>
<dbReference type="InterPro" id="IPR003593">
    <property type="entry name" value="AAA+_ATPase"/>
</dbReference>
<keyword evidence="2" id="KW-0813">Transport</keyword>
<dbReference type="AlphaFoldDB" id="A0A2S5A6U9"/>
<dbReference type="RefSeq" id="WP_103787964.1">
    <property type="nucleotide sequence ID" value="NZ_PQVF01000003.1"/>
</dbReference>
<evidence type="ECO:0000313" key="8">
    <source>
        <dbReference type="Proteomes" id="UP000236893"/>
    </source>
</evidence>
<dbReference type="InterPro" id="IPR027417">
    <property type="entry name" value="P-loop_NTPase"/>
</dbReference>
<comment type="caution">
    <text evidence="7">The sequence shown here is derived from an EMBL/GenBank/DDBJ whole genome shotgun (WGS) entry which is preliminary data.</text>
</comment>
<dbReference type="InterPro" id="IPR017871">
    <property type="entry name" value="ABC_transporter-like_CS"/>
</dbReference>
<dbReference type="SUPFAM" id="SSF52540">
    <property type="entry name" value="P-loop containing nucleoside triphosphate hydrolases"/>
    <property type="match status" value="1"/>
</dbReference>
<dbReference type="EMBL" id="PQVF01000003">
    <property type="protein sequence ID" value="POY37833.1"/>
    <property type="molecule type" value="Genomic_DNA"/>
</dbReference>
<dbReference type="Pfam" id="PF00005">
    <property type="entry name" value="ABC_tran"/>
    <property type="match status" value="1"/>
</dbReference>
<keyword evidence="5 7" id="KW-0067">ATP-binding</keyword>
<proteinExistence type="inferred from homology"/>
<keyword evidence="8" id="KW-1185">Reference proteome</keyword>
<accession>A0A2S5A6U9</accession>
<dbReference type="PANTHER" id="PTHR42711:SF5">
    <property type="entry name" value="ABC TRANSPORTER ATP-BINDING PROTEIN NATA"/>
    <property type="match status" value="1"/>
</dbReference>
<reference evidence="7 8" key="1">
    <citation type="submission" date="2018-01" db="EMBL/GenBank/DDBJ databases">
        <authorList>
            <person name="Gaut B.S."/>
            <person name="Morton B.R."/>
            <person name="Clegg M.T."/>
            <person name="Duvall M.R."/>
        </authorList>
    </citation>
    <scope>NUCLEOTIDE SEQUENCE [LARGE SCALE GENOMIC DNA]</scope>
    <source>
        <strain evidence="7 8">HR-AV</strain>
    </source>
</reference>
<dbReference type="PANTHER" id="PTHR42711">
    <property type="entry name" value="ABC TRANSPORTER ATP-BINDING PROTEIN"/>
    <property type="match status" value="1"/>
</dbReference>
<keyword evidence="3" id="KW-0536">Nodulation</keyword>
<dbReference type="SMART" id="SM00382">
    <property type="entry name" value="AAA"/>
    <property type="match status" value="1"/>
</dbReference>
<feature type="domain" description="ABC transporter" evidence="6">
    <location>
        <begin position="2"/>
        <end position="229"/>
    </location>
</feature>
<dbReference type="CDD" id="cd03269">
    <property type="entry name" value="ABC_putative_ATPase"/>
    <property type="match status" value="1"/>
</dbReference>
<organism evidence="7 8">
    <name type="scientific">Solitalea longa</name>
    <dbReference type="NCBI Taxonomy" id="2079460"/>
    <lineage>
        <taxon>Bacteria</taxon>
        <taxon>Pseudomonadati</taxon>
        <taxon>Bacteroidota</taxon>
        <taxon>Sphingobacteriia</taxon>
        <taxon>Sphingobacteriales</taxon>
        <taxon>Sphingobacteriaceae</taxon>
        <taxon>Solitalea</taxon>
    </lineage>
</organism>
<evidence type="ECO:0000259" key="6">
    <source>
        <dbReference type="PROSITE" id="PS50893"/>
    </source>
</evidence>
<dbReference type="Gene3D" id="3.40.50.300">
    <property type="entry name" value="P-loop containing nucleotide triphosphate hydrolases"/>
    <property type="match status" value="1"/>
</dbReference>
<evidence type="ECO:0000256" key="2">
    <source>
        <dbReference type="ARBA" id="ARBA00022448"/>
    </source>
</evidence>
<sequence>MLSIRNIVKQYANHTALSGVSIEIEKGSVFGLLGPNGAGKTSLIRIINQITAPDSGEIYFNGERLSQKHISKIGYLPEERGLYKKMEIGEQVLYLAQLKDLSRSEALSRAKYWFEKLEIQDWWHKKVEELSKGMQQKVQFVATVMHKPDLLILDEPFSGFDPINVDIITREILELNKQGTTIIFSTHRMESVEELCDSIALINKSHKILDGRVKEIRYNYRSNSYKVSYKGNLPYLNGSANNIYDQLNHSADDLHQHITVKLKNEHSANDLLKFLLPHINIEGLEEIIPSMHDIFISKVKETGGILPAELQ</sequence>